<dbReference type="Proteomes" id="UP001177023">
    <property type="component" value="Unassembled WGS sequence"/>
</dbReference>
<keyword evidence="4" id="KW-0762">Sugar transport</keyword>
<reference evidence="9" key="1">
    <citation type="submission" date="2023-06" db="EMBL/GenBank/DDBJ databases">
        <authorList>
            <person name="Delattre M."/>
        </authorList>
    </citation>
    <scope>NUCLEOTIDE SEQUENCE</scope>
    <source>
        <strain evidence="9">AF72</strain>
    </source>
</reference>
<dbReference type="EMBL" id="CATQJA010002600">
    <property type="protein sequence ID" value="CAJ0572592.1"/>
    <property type="molecule type" value="Genomic_DNA"/>
</dbReference>
<dbReference type="AlphaFoldDB" id="A0AA36FZ86"/>
<evidence type="ECO:0000313" key="10">
    <source>
        <dbReference type="Proteomes" id="UP001177023"/>
    </source>
</evidence>
<evidence type="ECO:0000256" key="7">
    <source>
        <dbReference type="ARBA" id="ARBA00023136"/>
    </source>
</evidence>
<feature type="transmembrane region" description="Helical" evidence="8">
    <location>
        <begin position="189"/>
        <end position="210"/>
    </location>
</feature>
<evidence type="ECO:0000256" key="3">
    <source>
        <dbReference type="ARBA" id="ARBA00022448"/>
    </source>
</evidence>
<evidence type="ECO:0000256" key="2">
    <source>
        <dbReference type="ARBA" id="ARBA00010694"/>
    </source>
</evidence>
<keyword evidence="10" id="KW-1185">Reference proteome</keyword>
<gene>
    <name evidence="9" type="ORF">MSPICULIGERA_LOCUS10976</name>
</gene>
<name>A0AA36FZ86_9BILA</name>
<dbReference type="GO" id="GO:0000139">
    <property type="term" value="C:Golgi membrane"/>
    <property type="evidence" value="ECO:0007669"/>
    <property type="project" value="TreeGrafter"/>
</dbReference>
<feature type="transmembrane region" description="Helical" evidence="8">
    <location>
        <begin position="90"/>
        <end position="109"/>
    </location>
</feature>
<sequence>MSALVDTFGVLGSCMGCMVAVEGIAKEEPSAMNLMTFANFFFISLVGLVTTKKFFTVRNQIPLSGYFWVVATFFVVNVVNNQALNYHVPVPLHIIFRSGSLLASLLLEVVWRKKRYATRKYLSVFAITIGIIVCTLATSSKGSEGLSSEQIAKHYVEWSIGIGMLVFALFASAFLAIKQQQMYGIYGKHVDEAMFVTHFYSLPFFAFMWSDILKAVDIFNGSAPFSAAGIQLPFPKLWVMLAITCLLQYLCIRYVYKLNASVEALTVTLVVTLRKFLSLIVSIIVYQNPFTTMHWVGTALVFGGTMFFDDAIFKKSADEGQKKKKQ</sequence>
<dbReference type="PANTHER" id="PTHR10778">
    <property type="entry name" value="SOLUTE CARRIER FAMILY 35 MEMBER B"/>
    <property type="match status" value="1"/>
</dbReference>
<accession>A0AA36FZ86</accession>
<keyword evidence="5 8" id="KW-0812">Transmembrane</keyword>
<protein>
    <recommendedName>
        <fullName evidence="11">UDP-xylose and UDP-N-acetylglucosamine transporter</fullName>
    </recommendedName>
</protein>
<dbReference type="GO" id="GO:0005462">
    <property type="term" value="F:UDP-N-acetylglucosamine transmembrane transporter activity"/>
    <property type="evidence" value="ECO:0007669"/>
    <property type="project" value="TreeGrafter"/>
</dbReference>
<dbReference type="GO" id="GO:0005464">
    <property type="term" value="F:UDP-xylose transmembrane transporter activity"/>
    <property type="evidence" value="ECO:0007669"/>
    <property type="project" value="TreeGrafter"/>
</dbReference>
<keyword evidence="7 8" id="KW-0472">Membrane</keyword>
<evidence type="ECO:0000256" key="8">
    <source>
        <dbReference type="SAM" id="Phobius"/>
    </source>
</evidence>
<feature type="transmembrane region" description="Helical" evidence="8">
    <location>
        <begin position="264"/>
        <end position="286"/>
    </location>
</feature>
<keyword evidence="6 8" id="KW-1133">Transmembrane helix</keyword>
<feature type="non-terminal residue" evidence="9">
    <location>
        <position position="326"/>
    </location>
</feature>
<feature type="transmembrane region" description="Helical" evidence="8">
    <location>
        <begin position="7"/>
        <end position="25"/>
    </location>
</feature>
<evidence type="ECO:0000256" key="5">
    <source>
        <dbReference type="ARBA" id="ARBA00022692"/>
    </source>
</evidence>
<organism evidence="9 10">
    <name type="scientific">Mesorhabditis spiculigera</name>
    <dbReference type="NCBI Taxonomy" id="96644"/>
    <lineage>
        <taxon>Eukaryota</taxon>
        <taxon>Metazoa</taxon>
        <taxon>Ecdysozoa</taxon>
        <taxon>Nematoda</taxon>
        <taxon>Chromadorea</taxon>
        <taxon>Rhabditida</taxon>
        <taxon>Rhabditina</taxon>
        <taxon>Rhabditomorpha</taxon>
        <taxon>Rhabditoidea</taxon>
        <taxon>Rhabditidae</taxon>
        <taxon>Mesorhabditinae</taxon>
        <taxon>Mesorhabditis</taxon>
    </lineage>
</organism>
<feature type="transmembrane region" description="Helical" evidence="8">
    <location>
        <begin position="63"/>
        <end position="84"/>
    </location>
</feature>
<comment type="caution">
    <text evidence="9">The sequence shown here is derived from an EMBL/GenBank/DDBJ whole genome shotgun (WGS) entry which is preliminary data.</text>
</comment>
<evidence type="ECO:0008006" key="11">
    <source>
        <dbReference type="Google" id="ProtNLM"/>
    </source>
</evidence>
<dbReference type="PANTHER" id="PTHR10778:SF4">
    <property type="entry name" value="NUCLEOTIDE SUGAR TRANSPORTER SLC35B4"/>
    <property type="match status" value="1"/>
</dbReference>
<dbReference type="InterPro" id="IPR013657">
    <property type="entry name" value="SCL35B1-4/HUT1"/>
</dbReference>
<keyword evidence="3" id="KW-0813">Transport</keyword>
<dbReference type="GO" id="GO:0005789">
    <property type="term" value="C:endoplasmic reticulum membrane"/>
    <property type="evidence" value="ECO:0007669"/>
    <property type="project" value="TreeGrafter"/>
</dbReference>
<feature type="transmembrane region" description="Helical" evidence="8">
    <location>
        <begin position="158"/>
        <end position="177"/>
    </location>
</feature>
<evidence type="ECO:0000256" key="6">
    <source>
        <dbReference type="ARBA" id="ARBA00022989"/>
    </source>
</evidence>
<feature type="transmembrane region" description="Helical" evidence="8">
    <location>
        <begin position="230"/>
        <end position="252"/>
    </location>
</feature>
<feature type="transmembrane region" description="Helical" evidence="8">
    <location>
        <begin position="121"/>
        <end position="138"/>
    </location>
</feature>
<dbReference type="Pfam" id="PF08449">
    <property type="entry name" value="UAA"/>
    <property type="match status" value="1"/>
</dbReference>
<comment type="similarity">
    <text evidence="2">Belongs to the nucleotide-sugar transporter family. SLC35B subfamily.</text>
</comment>
<evidence type="ECO:0000313" key="9">
    <source>
        <dbReference type="EMBL" id="CAJ0572592.1"/>
    </source>
</evidence>
<evidence type="ECO:0000256" key="1">
    <source>
        <dbReference type="ARBA" id="ARBA00004127"/>
    </source>
</evidence>
<evidence type="ECO:0000256" key="4">
    <source>
        <dbReference type="ARBA" id="ARBA00022597"/>
    </source>
</evidence>
<feature type="transmembrane region" description="Helical" evidence="8">
    <location>
        <begin position="31"/>
        <end position="51"/>
    </location>
</feature>
<proteinExistence type="inferred from homology"/>
<feature type="transmembrane region" description="Helical" evidence="8">
    <location>
        <begin position="292"/>
        <end position="313"/>
    </location>
</feature>
<comment type="subcellular location">
    <subcellularLocation>
        <location evidence="1">Endomembrane system</location>
        <topology evidence="1">Multi-pass membrane protein</topology>
    </subcellularLocation>
</comment>